<reference evidence="10 11" key="1">
    <citation type="submission" date="2019-03" db="EMBL/GenBank/DDBJ databases">
        <title>Draft Genome Sequence of Duganella callidus sp. nov., a Novel Duganella Species Isolated from Cultivated Soil.</title>
        <authorList>
            <person name="Raths R."/>
            <person name="Peta V."/>
            <person name="Bucking H."/>
        </authorList>
    </citation>
    <scope>NUCLEOTIDE SEQUENCE [LARGE SCALE GENOMIC DNA]</scope>
    <source>
        <strain evidence="10 11">DN04</strain>
    </source>
</reference>
<evidence type="ECO:0000256" key="3">
    <source>
        <dbReference type="ARBA" id="ARBA00022475"/>
    </source>
</evidence>
<dbReference type="GO" id="GO:0005254">
    <property type="term" value="F:chloride channel activity"/>
    <property type="evidence" value="ECO:0007669"/>
    <property type="project" value="InterPro"/>
</dbReference>
<evidence type="ECO:0000256" key="2">
    <source>
        <dbReference type="ARBA" id="ARBA00022448"/>
    </source>
</evidence>
<dbReference type="PANTHER" id="PTHR33281:SF19">
    <property type="entry name" value="VOLTAGE-DEPENDENT ANION CHANNEL-FORMING PROTEIN YNEE"/>
    <property type="match status" value="1"/>
</dbReference>
<dbReference type="EMBL" id="SPVG01000246">
    <property type="protein sequence ID" value="TFW15861.1"/>
    <property type="molecule type" value="Genomic_DNA"/>
</dbReference>
<evidence type="ECO:0000256" key="5">
    <source>
        <dbReference type="ARBA" id="ARBA00022989"/>
    </source>
</evidence>
<evidence type="ECO:0008006" key="12">
    <source>
        <dbReference type="Google" id="ProtNLM"/>
    </source>
</evidence>
<protein>
    <recommendedName>
        <fullName evidence="12">Bestrophin</fullName>
    </recommendedName>
</protein>
<accession>A0A4Y9S722</accession>
<gene>
    <name evidence="10" type="ORF">E4L98_25280</name>
</gene>
<feature type="transmembrane region" description="Helical" evidence="9">
    <location>
        <begin position="20"/>
        <end position="40"/>
    </location>
</feature>
<evidence type="ECO:0000256" key="8">
    <source>
        <dbReference type="ARBA" id="ARBA00034708"/>
    </source>
</evidence>
<comment type="similarity">
    <text evidence="8">Belongs to the anion channel-forming bestrophin (TC 1.A.46) family.</text>
</comment>
<keyword evidence="4 9" id="KW-0812">Transmembrane</keyword>
<proteinExistence type="inferred from homology"/>
<dbReference type="AlphaFoldDB" id="A0A4Y9S722"/>
<dbReference type="GO" id="GO:0005886">
    <property type="term" value="C:plasma membrane"/>
    <property type="evidence" value="ECO:0007669"/>
    <property type="project" value="UniProtKB-SubCell"/>
</dbReference>
<sequence length="310" mass="34683">MIIRPPTNWLRMLFVWDGSVLKTIVPQLLIILAISLLAVYTHGHLFGGKMPLDTVPFPLVGVSLAIFLAFRNNAAYARYVEARQIWGRILIAARALMSQVINYLPADGDGFERKLFLQRLIAFVYALTHQLRKTDPSEDLARYLPKEEARELAGMHYIPIALLDRLRLMLARAARRRQDGGGESESLLWLLDKQVSELSAAVGGCERISNTPIPFAYGVLLHRTVYLYCFMLPFGLVGDLGAVTPLVCVFVAYTLFALEAIAQEISEPFGTEPNCLALNAMTRNVERSLLEQCGEDVPEALKPCDRYNIS</sequence>
<evidence type="ECO:0000256" key="1">
    <source>
        <dbReference type="ARBA" id="ARBA00004651"/>
    </source>
</evidence>
<comment type="caution">
    <text evidence="10">The sequence shown here is derived from an EMBL/GenBank/DDBJ whole genome shotgun (WGS) entry which is preliminary data.</text>
</comment>
<evidence type="ECO:0000256" key="9">
    <source>
        <dbReference type="SAM" id="Phobius"/>
    </source>
</evidence>
<keyword evidence="7 9" id="KW-0472">Membrane</keyword>
<feature type="transmembrane region" description="Helical" evidence="9">
    <location>
        <begin position="52"/>
        <end position="70"/>
    </location>
</feature>
<comment type="subcellular location">
    <subcellularLocation>
        <location evidence="1">Cell membrane</location>
        <topology evidence="1">Multi-pass membrane protein</topology>
    </subcellularLocation>
</comment>
<evidence type="ECO:0000256" key="6">
    <source>
        <dbReference type="ARBA" id="ARBA00023065"/>
    </source>
</evidence>
<keyword evidence="11" id="KW-1185">Reference proteome</keyword>
<dbReference type="InterPro" id="IPR044669">
    <property type="entry name" value="YneE/VCCN1/2-like"/>
</dbReference>
<dbReference type="RefSeq" id="WP_135204302.1">
    <property type="nucleotide sequence ID" value="NZ_SPVG01000246.1"/>
</dbReference>
<feature type="transmembrane region" description="Helical" evidence="9">
    <location>
        <begin position="215"/>
        <end position="236"/>
    </location>
</feature>
<dbReference type="PANTHER" id="PTHR33281">
    <property type="entry name" value="UPF0187 PROTEIN YNEE"/>
    <property type="match status" value="1"/>
</dbReference>
<evidence type="ECO:0000313" key="10">
    <source>
        <dbReference type="EMBL" id="TFW15861.1"/>
    </source>
</evidence>
<dbReference type="OrthoDB" id="445589at2"/>
<keyword evidence="5 9" id="KW-1133">Transmembrane helix</keyword>
<keyword evidence="2" id="KW-0813">Transport</keyword>
<dbReference type="Pfam" id="PF25539">
    <property type="entry name" value="Bestrophin_2"/>
    <property type="match status" value="1"/>
</dbReference>
<evidence type="ECO:0000256" key="7">
    <source>
        <dbReference type="ARBA" id="ARBA00023136"/>
    </source>
</evidence>
<organism evidence="10 11">
    <name type="scientific">Duganella callida</name>
    <dbReference type="NCBI Taxonomy" id="2561932"/>
    <lineage>
        <taxon>Bacteria</taxon>
        <taxon>Pseudomonadati</taxon>
        <taxon>Pseudomonadota</taxon>
        <taxon>Betaproteobacteria</taxon>
        <taxon>Burkholderiales</taxon>
        <taxon>Oxalobacteraceae</taxon>
        <taxon>Telluria group</taxon>
        <taxon>Duganella</taxon>
    </lineage>
</organism>
<evidence type="ECO:0000256" key="4">
    <source>
        <dbReference type="ARBA" id="ARBA00022692"/>
    </source>
</evidence>
<name>A0A4Y9S722_9BURK</name>
<keyword evidence="3" id="KW-1003">Cell membrane</keyword>
<keyword evidence="6" id="KW-0406">Ion transport</keyword>
<evidence type="ECO:0000313" key="11">
    <source>
        <dbReference type="Proteomes" id="UP000297729"/>
    </source>
</evidence>
<dbReference type="Proteomes" id="UP000297729">
    <property type="component" value="Unassembled WGS sequence"/>
</dbReference>